<organism evidence="11 12">
    <name type="scientific">Popillia japonica</name>
    <name type="common">Japanese beetle</name>
    <dbReference type="NCBI Taxonomy" id="7064"/>
    <lineage>
        <taxon>Eukaryota</taxon>
        <taxon>Metazoa</taxon>
        <taxon>Ecdysozoa</taxon>
        <taxon>Arthropoda</taxon>
        <taxon>Hexapoda</taxon>
        <taxon>Insecta</taxon>
        <taxon>Pterygota</taxon>
        <taxon>Neoptera</taxon>
        <taxon>Endopterygota</taxon>
        <taxon>Coleoptera</taxon>
        <taxon>Polyphaga</taxon>
        <taxon>Scarabaeiformia</taxon>
        <taxon>Scarabaeidae</taxon>
        <taxon>Rutelinae</taxon>
        <taxon>Popillia</taxon>
    </lineage>
</organism>
<dbReference type="GO" id="GO:0030148">
    <property type="term" value="P:sphingolipid biosynthetic process"/>
    <property type="evidence" value="ECO:0007669"/>
    <property type="project" value="TreeGrafter"/>
</dbReference>
<dbReference type="InterPro" id="IPR002076">
    <property type="entry name" value="ELO_fam"/>
</dbReference>
<gene>
    <name evidence="11" type="ORF">QE152_g25643</name>
</gene>
<comment type="similarity">
    <text evidence="10">Belongs to the ELO family.</text>
</comment>
<feature type="transmembrane region" description="Helical" evidence="10">
    <location>
        <begin position="108"/>
        <end position="131"/>
    </location>
</feature>
<dbReference type="GO" id="GO:0005789">
    <property type="term" value="C:endoplasmic reticulum membrane"/>
    <property type="evidence" value="ECO:0007669"/>
    <property type="project" value="TreeGrafter"/>
</dbReference>
<evidence type="ECO:0000256" key="1">
    <source>
        <dbReference type="ARBA" id="ARBA00004141"/>
    </source>
</evidence>
<dbReference type="PANTHER" id="PTHR11157">
    <property type="entry name" value="FATTY ACID ACYL TRANSFERASE-RELATED"/>
    <property type="match status" value="1"/>
</dbReference>
<feature type="transmembrane region" description="Helical" evidence="10">
    <location>
        <begin position="227"/>
        <end position="251"/>
    </location>
</feature>
<dbReference type="GO" id="GO:0019367">
    <property type="term" value="P:fatty acid elongation, saturated fatty acid"/>
    <property type="evidence" value="ECO:0007669"/>
    <property type="project" value="TreeGrafter"/>
</dbReference>
<evidence type="ECO:0000256" key="7">
    <source>
        <dbReference type="ARBA" id="ARBA00023098"/>
    </source>
</evidence>
<feature type="transmembrane region" description="Helical" evidence="10">
    <location>
        <begin position="201"/>
        <end position="221"/>
    </location>
</feature>
<feature type="transmembrane region" description="Helical" evidence="10">
    <location>
        <begin position="166"/>
        <end position="189"/>
    </location>
</feature>
<dbReference type="GO" id="GO:0034625">
    <property type="term" value="P:fatty acid elongation, monounsaturated fatty acid"/>
    <property type="evidence" value="ECO:0007669"/>
    <property type="project" value="TreeGrafter"/>
</dbReference>
<proteinExistence type="inferred from homology"/>
<name>A0AAW1K0G6_POPJA</name>
<evidence type="ECO:0000313" key="12">
    <source>
        <dbReference type="Proteomes" id="UP001458880"/>
    </source>
</evidence>
<evidence type="ECO:0000256" key="3">
    <source>
        <dbReference type="ARBA" id="ARBA00022679"/>
    </source>
</evidence>
<keyword evidence="7 10" id="KW-0443">Lipid metabolism</keyword>
<evidence type="ECO:0000256" key="8">
    <source>
        <dbReference type="ARBA" id="ARBA00023136"/>
    </source>
</evidence>
<keyword evidence="3 10" id="KW-0808">Transferase</keyword>
<keyword evidence="9 10" id="KW-0275">Fatty acid biosynthesis</keyword>
<comment type="catalytic activity">
    <reaction evidence="10">
        <text>a very-long-chain acyl-CoA + malonyl-CoA + H(+) = a very-long-chain 3-oxoacyl-CoA + CO2 + CoA</text>
        <dbReference type="Rhea" id="RHEA:32727"/>
        <dbReference type="ChEBI" id="CHEBI:15378"/>
        <dbReference type="ChEBI" id="CHEBI:16526"/>
        <dbReference type="ChEBI" id="CHEBI:57287"/>
        <dbReference type="ChEBI" id="CHEBI:57384"/>
        <dbReference type="ChEBI" id="CHEBI:90725"/>
        <dbReference type="ChEBI" id="CHEBI:90736"/>
        <dbReference type="EC" id="2.3.1.199"/>
    </reaction>
</comment>
<evidence type="ECO:0000256" key="2">
    <source>
        <dbReference type="ARBA" id="ARBA00022516"/>
    </source>
</evidence>
<feature type="transmembrane region" description="Helical" evidence="10">
    <location>
        <begin position="31"/>
        <end position="51"/>
    </location>
</feature>
<accession>A0AAW1K0G6</accession>
<evidence type="ECO:0000256" key="10">
    <source>
        <dbReference type="RuleBase" id="RU361115"/>
    </source>
</evidence>
<reference evidence="11 12" key="1">
    <citation type="journal article" date="2024" name="BMC Genomics">
        <title>De novo assembly and annotation of Popillia japonica's genome with initial clues to its potential as an invasive pest.</title>
        <authorList>
            <person name="Cucini C."/>
            <person name="Boschi S."/>
            <person name="Funari R."/>
            <person name="Cardaioli E."/>
            <person name="Iannotti N."/>
            <person name="Marturano G."/>
            <person name="Paoli F."/>
            <person name="Bruttini M."/>
            <person name="Carapelli A."/>
            <person name="Frati F."/>
            <person name="Nardi F."/>
        </authorList>
    </citation>
    <scope>NUCLEOTIDE SEQUENCE [LARGE SCALE GENOMIC DNA]</scope>
    <source>
        <strain evidence="11">DMR45628</strain>
    </source>
</reference>
<dbReference type="AlphaFoldDB" id="A0AAW1K0G6"/>
<feature type="transmembrane region" description="Helical" evidence="10">
    <location>
        <begin position="143"/>
        <end position="160"/>
    </location>
</feature>
<comment type="caution">
    <text evidence="11">The sequence shown here is derived from an EMBL/GenBank/DDBJ whole genome shotgun (WGS) entry which is preliminary data.</text>
</comment>
<dbReference type="Proteomes" id="UP001458880">
    <property type="component" value="Unassembled WGS sequence"/>
</dbReference>
<evidence type="ECO:0000256" key="9">
    <source>
        <dbReference type="ARBA" id="ARBA00023160"/>
    </source>
</evidence>
<keyword evidence="5 10" id="KW-0276">Fatty acid metabolism</keyword>
<keyword evidence="6 10" id="KW-1133">Transmembrane helix</keyword>
<evidence type="ECO:0000256" key="4">
    <source>
        <dbReference type="ARBA" id="ARBA00022692"/>
    </source>
</evidence>
<dbReference type="GO" id="GO:0034626">
    <property type="term" value="P:fatty acid elongation, polyunsaturated fatty acid"/>
    <property type="evidence" value="ECO:0007669"/>
    <property type="project" value="TreeGrafter"/>
</dbReference>
<comment type="subcellular location">
    <subcellularLocation>
        <location evidence="1">Membrane</location>
        <topology evidence="1">Multi-pass membrane protein</topology>
    </subcellularLocation>
</comment>
<dbReference type="PANTHER" id="PTHR11157:SF126">
    <property type="entry name" value="ELONGATION OF VERY LONG CHAIN FATTY ACIDS PROTEIN"/>
    <property type="match status" value="1"/>
</dbReference>
<keyword evidence="12" id="KW-1185">Reference proteome</keyword>
<keyword evidence="8 10" id="KW-0472">Membrane</keyword>
<dbReference type="GO" id="GO:0042761">
    <property type="term" value="P:very long-chain fatty acid biosynthetic process"/>
    <property type="evidence" value="ECO:0007669"/>
    <property type="project" value="TreeGrafter"/>
</dbReference>
<evidence type="ECO:0000256" key="6">
    <source>
        <dbReference type="ARBA" id="ARBA00022989"/>
    </source>
</evidence>
<evidence type="ECO:0000256" key="5">
    <source>
        <dbReference type="ARBA" id="ARBA00022832"/>
    </source>
</evidence>
<dbReference type="Pfam" id="PF01151">
    <property type="entry name" value="ELO"/>
    <property type="match status" value="1"/>
</dbReference>
<sequence length="294" mass="34525">MFGEAIPPFIQTILGVPDYRVKDWILLNSPAWLFGILIVYFVTIYGLARIMKNRPPFQLRGPLIVYNSFQVLFSGYICKEIFMSAYLSGYKLSCTDYDLAPTKLNIRMAAAFWSFYLSKIIDLSDTVFFVLRKKWNQLSFLHIYHHSSMIFNWYLGVLYLPGGQAFFSVLLNSFVHVIMYTYYLLSAIGPKMYKYLWWKKYLTQIQLIQFIAVMFHIVVGYQNKCKAPIWLTWFTVSYLWTLVFLFGNFYYRAYKSTRKIRIDLGQFCSQSGLMDEIPPTNDIDLKGGGDCKYD</sequence>
<keyword evidence="2 10" id="KW-0444">Lipid biosynthesis</keyword>
<dbReference type="GO" id="GO:0009922">
    <property type="term" value="F:fatty acid elongase activity"/>
    <property type="evidence" value="ECO:0007669"/>
    <property type="project" value="UniProtKB-EC"/>
</dbReference>
<feature type="transmembrane region" description="Helical" evidence="10">
    <location>
        <begin position="63"/>
        <end position="88"/>
    </location>
</feature>
<keyword evidence="4 10" id="KW-0812">Transmembrane</keyword>
<dbReference type="EMBL" id="JASPKY010000284">
    <property type="protein sequence ID" value="KAK9711132.1"/>
    <property type="molecule type" value="Genomic_DNA"/>
</dbReference>
<protein>
    <recommendedName>
        <fullName evidence="10">Elongation of very long chain fatty acids protein</fullName>
        <ecNumber evidence="10">2.3.1.199</ecNumber>
    </recommendedName>
    <alternativeName>
        <fullName evidence="10">Very-long-chain 3-oxoacyl-CoA synthase</fullName>
    </alternativeName>
</protein>
<dbReference type="EC" id="2.3.1.199" evidence="10"/>
<evidence type="ECO:0000313" key="11">
    <source>
        <dbReference type="EMBL" id="KAK9711132.1"/>
    </source>
</evidence>